<feature type="chain" id="PRO_5005891045" evidence="1">
    <location>
        <begin position="17"/>
        <end position="82"/>
    </location>
</feature>
<feature type="signal peptide" evidence="1">
    <location>
        <begin position="1"/>
        <end position="16"/>
    </location>
</feature>
<dbReference type="AlphaFoldDB" id="A0A0N4Z406"/>
<dbReference type="STRING" id="131310.A0A0N4Z406"/>
<protein>
    <submittedName>
        <fullName evidence="3">Cytochrome P450</fullName>
    </submittedName>
</protein>
<reference evidence="3" key="1">
    <citation type="submission" date="2017-02" db="UniProtKB">
        <authorList>
            <consortium name="WormBaseParasite"/>
        </authorList>
    </citation>
    <scope>IDENTIFICATION</scope>
</reference>
<proteinExistence type="predicted"/>
<evidence type="ECO:0000313" key="2">
    <source>
        <dbReference type="Proteomes" id="UP000038045"/>
    </source>
</evidence>
<name>A0A0N4Z406_PARTI</name>
<organism evidence="2 3">
    <name type="scientific">Parastrongyloides trichosuri</name>
    <name type="common">Possum-specific nematode worm</name>
    <dbReference type="NCBI Taxonomy" id="131310"/>
    <lineage>
        <taxon>Eukaryota</taxon>
        <taxon>Metazoa</taxon>
        <taxon>Ecdysozoa</taxon>
        <taxon>Nematoda</taxon>
        <taxon>Chromadorea</taxon>
        <taxon>Rhabditida</taxon>
        <taxon>Tylenchina</taxon>
        <taxon>Panagrolaimomorpha</taxon>
        <taxon>Strongyloidoidea</taxon>
        <taxon>Strongyloididae</taxon>
        <taxon>Parastrongyloides</taxon>
    </lineage>
</organism>
<dbReference type="WBParaSite" id="PTRK_0000172500.1">
    <property type="protein sequence ID" value="PTRK_0000172500.1"/>
    <property type="gene ID" value="PTRK_0000172500"/>
</dbReference>
<evidence type="ECO:0000256" key="1">
    <source>
        <dbReference type="SAM" id="SignalP"/>
    </source>
</evidence>
<dbReference type="Proteomes" id="UP000038045">
    <property type="component" value="Unplaced"/>
</dbReference>
<sequence>MILLPIILTLFTLYVASNINKIKEWWYEKKRKAYLGDKIPGPKALPIFGNMLDVLGSVDVLTKFLEKENKIGIKNKEPLRRF</sequence>
<evidence type="ECO:0000313" key="3">
    <source>
        <dbReference type="WBParaSite" id="PTRK_0000172500.1"/>
    </source>
</evidence>
<accession>A0A0N4Z406</accession>
<keyword evidence="1" id="KW-0732">Signal</keyword>
<keyword evidence="2" id="KW-1185">Reference proteome</keyword>